<dbReference type="Pfam" id="PF03466">
    <property type="entry name" value="LysR_substrate"/>
    <property type="match status" value="1"/>
</dbReference>
<dbReference type="InterPro" id="IPR036390">
    <property type="entry name" value="WH_DNA-bd_sf"/>
</dbReference>
<proteinExistence type="inferred from homology"/>
<feature type="domain" description="HTH lysR-type" evidence="6">
    <location>
        <begin position="15"/>
        <end position="72"/>
    </location>
</feature>
<evidence type="ECO:0000259" key="6">
    <source>
        <dbReference type="PROSITE" id="PS50931"/>
    </source>
</evidence>
<keyword evidence="4" id="KW-0238">DNA-binding</keyword>
<organism evidence="7 9">
    <name type="scientific">Bradyrhizobium guangzhouense</name>
    <dbReference type="NCBI Taxonomy" id="1325095"/>
    <lineage>
        <taxon>Bacteria</taxon>
        <taxon>Pseudomonadati</taxon>
        <taxon>Pseudomonadota</taxon>
        <taxon>Alphaproteobacteria</taxon>
        <taxon>Hyphomicrobiales</taxon>
        <taxon>Nitrobacteraceae</taxon>
        <taxon>Bradyrhizobium</taxon>
    </lineage>
</organism>
<keyword evidence="3" id="KW-0805">Transcription regulation</keyword>
<dbReference type="PRINTS" id="PR00039">
    <property type="entry name" value="HTHLYSR"/>
</dbReference>
<evidence type="ECO:0000256" key="5">
    <source>
        <dbReference type="ARBA" id="ARBA00023163"/>
    </source>
</evidence>
<evidence type="ECO:0000313" key="9">
    <source>
        <dbReference type="Proteomes" id="UP000288972"/>
    </source>
</evidence>
<evidence type="ECO:0000313" key="7">
    <source>
        <dbReference type="EMBL" id="QAU48664.1"/>
    </source>
</evidence>
<dbReference type="PROSITE" id="PS50931">
    <property type="entry name" value="HTH_LYSR"/>
    <property type="match status" value="1"/>
</dbReference>
<dbReference type="SUPFAM" id="SSF53850">
    <property type="entry name" value="Periplasmic binding protein-like II"/>
    <property type="match status" value="1"/>
</dbReference>
<sequence>MGAPMQMSDRIGKRMKLQDLHVLMTVVQAGSMGKAALMLNTTQPNVSRSIAELEHAFGVRLLDRHRRGIEPTKCGRALIDCGAAAFDELRRGVKSIEFLADPTAGEVRIGSTAFLAASFVSALVDRLSRRHPRIRFQLVTGYIETLHRELSDRKVDLLFVRSGGSMTDERLQFEFLFEDRYVVAAGAKNPWTRRRNIQLPDLAEERWVLPPRESVIGSILTQACLARGLAYPQATVVTDSPHMRVSLLETGRFITVFPASALKFLAREAALKVLPIELPAARRPNGMVTIKDRAVSPVVQLVIDSARELAKPMVKGK</sequence>
<dbReference type="GO" id="GO:0003700">
    <property type="term" value="F:DNA-binding transcription factor activity"/>
    <property type="evidence" value="ECO:0007669"/>
    <property type="project" value="InterPro"/>
</dbReference>
<evidence type="ECO:0000256" key="1">
    <source>
        <dbReference type="ARBA" id="ARBA00003502"/>
    </source>
</evidence>
<dbReference type="AlphaFoldDB" id="A0AAE5X4P6"/>
<dbReference type="Gene3D" id="3.40.190.290">
    <property type="match status" value="1"/>
</dbReference>
<reference evidence="7 9" key="1">
    <citation type="submission" date="2018-06" db="EMBL/GenBank/DDBJ databases">
        <title>Comparative genomics of rhizobia nodulating Arachis hypogaea in China.</title>
        <authorList>
            <person name="Li Y."/>
        </authorList>
    </citation>
    <scope>NUCLEOTIDE SEQUENCE [LARGE SCALE GENOMIC DNA]</scope>
    <source>
        <strain evidence="7 9">CCBAU 51670</strain>
    </source>
</reference>
<accession>A0AAE5X4P6</accession>
<dbReference type="PANTHER" id="PTHR30419:SF8">
    <property type="entry name" value="NITROGEN ASSIMILATION TRANSCRIPTIONAL ACTIVATOR-RELATED"/>
    <property type="match status" value="1"/>
</dbReference>
<dbReference type="KEGG" id="bgz:XH91_27105"/>
<evidence type="ECO:0000313" key="10">
    <source>
        <dbReference type="Proteomes" id="UP000290401"/>
    </source>
</evidence>
<dbReference type="Proteomes" id="UP000290401">
    <property type="component" value="Unassembled WGS sequence"/>
</dbReference>
<dbReference type="SUPFAM" id="SSF46785">
    <property type="entry name" value="Winged helix' DNA-binding domain"/>
    <property type="match status" value="1"/>
</dbReference>
<dbReference type="InterPro" id="IPR005119">
    <property type="entry name" value="LysR_subst-bd"/>
</dbReference>
<dbReference type="CDD" id="cd05466">
    <property type="entry name" value="PBP2_LTTR_substrate"/>
    <property type="match status" value="1"/>
</dbReference>
<keyword evidence="5" id="KW-0804">Transcription</keyword>
<dbReference type="Pfam" id="PF00126">
    <property type="entry name" value="HTH_1"/>
    <property type="match status" value="1"/>
</dbReference>
<dbReference type="EMBL" id="RDQZ01000024">
    <property type="protein sequence ID" value="RXH09626.1"/>
    <property type="molecule type" value="Genomic_DNA"/>
</dbReference>
<comment type="function">
    <text evidence="1">NodD regulates the expression of the nodABCFE genes which encode other nodulation proteins. NodD is also a negative regulator of its own expression. Binds flavonoids as inducers.</text>
</comment>
<dbReference type="PANTHER" id="PTHR30419">
    <property type="entry name" value="HTH-TYPE TRANSCRIPTIONAL REGULATOR YBHD"/>
    <property type="match status" value="1"/>
</dbReference>
<evidence type="ECO:0000256" key="3">
    <source>
        <dbReference type="ARBA" id="ARBA00023015"/>
    </source>
</evidence>
<dbReference type="GO" id="GO:0005829">
    <property type="term" value="C:cytosol"/>
    <property type="evidence" value="ECO:0007669"/>
    <property type="project" value="TreeGrafter"/>
</dbReference>
<dbReference type="InterPro" id="IPR050950">
    <property type="entry name" value="HTH-type_LysR_regulators"/>
</dbReference>
<evidence type="ECO:0000256" key="4">
    <source>
        <dbReference type="ARBA" id="ARBA00023125"/>
    </source>
</evidence>
<keyword evidence="10" id="KW-1185">Reference proteome</keyword>
<gene>
    <name evidence="8" type="ORF">EAS56_25300</name>
    <name evidence="7" type="ORF">XH91_27105</name>
</gene>
<evidence type="ECO:0000256" key="2">
    <source>
        <dbReference type="ARBA" id="ARBA00009437"/>
    </source>
</evidence>
<dbReference type="InterPro" id="IPR000847">
    <property type="entry name" value="LysR_HTH_N"/>
</dbReference>
<dbReference type="GO" id="GO:0003677">
    <property type="term" value="F:DNA binding"/>
    <property type="evidence" value="ECO:0007669"/>
    <property type="project" value="UniProtKB-KW"/>
</dbReference>
<comment type="similarity">
    <text evidence="2">Belongs to the LysR transcriptional regulatory family.</text>
</comment>
<name>A0AAE5X4P6_9BRAD</name>
<evidence type="ECO:0000313" key="8">
    <source>
        <dbReference type="EMBL" id="RXH09626.1"/>
    </source>
</evidence>
<dbReference type="EMBL" id="CP030053">
    <property type="protein sequence ID" value="QAU48664.1"/>
    <property type="molecule type" value="Genomic_DNA"/>
</dbReference>
<dbReference type="Gene3D" id="1.10.10.10">
    <property type="entry name" value="Winged helix-like DNA-binding domain superfamily/Winged helix DNA-binding domain"/>
    <property type="match status" value="1"/>
</dbReference>
<dbReference type="Proteomes" id="UP000288972">
    <property type="component" value="Chromosome"/>
</dbReference>
<protein>
    <submittedName>
        <fullName evidence="7">LysR family transcriptional regulator</fullName>
    </submittedName>
</protein>
<reference evidence="8 10" key="2">
    <citation type="submission" date="2018-10" db="EMBL/GenBank/DDBJ databases">
        <title>Bradyrhizobium sp. nov., effective nodules isolated from peanut in China.</title>
        <authorList>
            <person name="Li Y."/>
        </authorList>
    </citation>
    <scope>NUCLEOTIDE SEQUENCE [LARGE SCALE GENOMIC DNA]</scope>
    <source>
        <strain evidence="8 10">CCBAU 53426</strain>
    </source>
</reference>
<dbReference type="InterPro" id="IPR036388">
    <property type="entry name" value="WH-like_DNA-bd_sf"/>
</dbReference>